<proteinExistence type="predicted"/>
<dbReference type="NCBIfam" id="NF038131">
    <property type="entry name" value="choice_anch_K"/>
    <property type="match status" value="1"/>
</dbReference>
<sequence>MKLKSFFNITVFPFAVAALSVIGFPNQAKAIVFSGNVSGAWGEPTRGEINTNPIYSGVGTNTFTWGDPTLFQNASSNQLVFEGSSFSTDRNSLFKIGDLTYRNGTVLLGTSVESVPLNLNLSFNEPTKFNQEFKYEFYLENTPNLSEDPELNADFVFITKDSAKPSFVYDGHTYTLSLTGFSQDNGKTNVSEFRVLEGEKTTASIFAQINKVSSSKKVPEPGFAVGLSLVGIYLISRKKAHKIN</sequence>
<keyword evidence="3" id="KW-1185">Reference proteome</keyword>
<dbReference type="AlphaFoldDB" id="A0A8J7F8B4"/>
<name>A0A8J7F8B4_9CYAN</name>
<feature type="chain" id="PRO_5035274548" evidence="1">
    <location>
        <begin position="18"/>
        <end position="244"/>
    </location>
</feature>
<dbReference type="InterPro" id="IPR047995">
    <property type="entry name" value="Choice_anch_K"/>
</dbReference>
<feature type="signal peptide" evidence="1">
    <location>
        <begin position="1"/>
        <end position="17"/>
    </location>
</feature>
<comment type="caution">
    <text evidence="2">The sequence shown here is derived from an EMBL/GenBank/DDBJ whole genome shotgun (WGS) entry which is preliminary data.</text>
</comment>
<dbReference type="Proteomes" id="UP000620559">
    <property type="component" value="Unassembled WGS sequence"/>
</dbReference>
<evidence type="ECO:0000313" key="3">
    <source>
        <dbReference type="Proteomes" id="UP000620559"/>
    </source>
</evidence>
<gene>
    <name evidence="2" type="ORF">IQ247_26040</name>
</gene>
<keyword evidence="1" id="KW-0732">Signal</keyword>
<organism evidence="2 3">
    <name type="scientific">Plectonema cf. radiosum LEGE 06105</name>
    <dbReference type="NCBI Taxonomy" id="945769"/>
    <lineage>
        <taxon>Bacteria</taxon>
        <taxon>Bacillati</taxon>
        <taxon>Cyanobacteriota</taxon>
        <taxon>Cyanophyceae</taxon>
        <taxon>Oscillatoriophycideae</taxon>
        <taxon>Oscillatoriales</taxon>
        <taxon>Microcoleaceae</taxon>
        <taxon>Plectonema</taxon>
    </lineage>
</organism>
<dbReference type="EMBL" id="JADEWL010000137">
    <property type="protein sequence ID" value="MBE9216080.1"/>
    <property type="molecule type" value="Genomic_DNA"/>
</dbReference>
<accession>A0A8J7F8B4</accession>
<reference evidence="2" key="1">
    <citation type="submission" date="2020-10" db="EMBL/GenBank/DDBJ databases">
        <authorList>
            <person name="Castelo-Branco R."/>
            <person name="Eusebio N."/>
            <person name="Adriana R."/>
            <person name="Vieira A."/>
            <person name="Brugerolle De Fraissinette N."/>
            <person name="Rezende De Castro R."/>
            <person name="Schneider M.P."/>
            <person name="Vasconcelos V."/>
            <person name="Leao P.N."/>
        </authorList>
    </citation>
    <scope>NUCLEOTIDE SEQUENCE</scope>
    <source>
        <strain evidence="2">LEGE 06105</strain>
    </source>
</reference>
<dbReference type="RefSeq" id="WP_193924460.1">
    <property type="nucleotide sequence ID" value="NZ_JADEWL010000137.1"/>
</dbReference>
<protein>
    <submittedName>
        <fullName evidence="2">Choice-of-anchor K domain-containing protein</fullName>
    </submittedName>
</protein>
<evidence type="ECO:0000313" key="2">
    <source>
        <dbReference type="EMBL" id="MBE9216080.1"/>
    </source>
</evidence>
<evidence type="ECO:0000256" key="1">
    <source>
        <dbReference type="SAM" id="SignalP"/>
    </source>
</evidence>